<proteinExistence type="predicted"/>
<protein>
    <submittedName>
        <fullName evidence="2">Uncharacterized protein</fullName>
    </submittedName>
</protein>
<evidence type="ECO:0000313" key="3">
    <source>
        <dbReference type="Proteomes" id="UP000886595"/>
    </source>
</evidence>
<gene>
    <name evidence="2" type="ORF">Bca52824_026884</name>
</gene>
<feature type="region of interest" description="Disordered" evidence="1">
    <location>
        <begin position="122"/>
        <end position="145"/>
    </location>
</feature>
<dbReference type="EMBL" id="JAAMPC010000006">
    <property type="protein sequence ID" value="KAG2307136.1"/>
    <property type="molecule type" value="Genomic_DNA"/>
</dbReference>
<dbReference type="Proteomes" id="UP000886595">
    <property type="component" value="Unassembled WGS sequence"/>
</dbReference>
<reference evidence="2 3" key="1">
    <citation type="submission" date="2020-02" db="EMBL/GenBank/DDBJ databases">
        <authorList>
            <person name="Ma Q."/>
            <person name="Huang Y."/>
            <person name="Song X."/>
            <person name="Pei D."/>
        </authorList>
    </citation>
    <scope>NUCLEOTIDE SEQUENCE [LARGE SCALE GENOMIC DNA]</scope>
    <source>
        <strain evidence="2">Sxm20200214</strain>
        <tissue evidence="2">Leaf</tissue>
    </source>
</reference>
<dbReference type="AlphaFoldDB" id="A0A8X7SII4"/>
<name>A0A8X7SII4_BRACI</name>
<sequence>MICFPDSNLQPVEEVQLNAVELLKLYEEKLNEVQKMSLFVQDLMEKGECTVELFQSFKKSMGNFHRMHEKLRRVISNGLQQRRSLGHKKHNQLEQANNEFMRINQKNSRLLNAPRKGSKCNLDYGSRSIGIESGPSPDDRDQNMKPFKALDSTEESAELRAPKRCTSIPQGDMTENQPPLLSKWSRLVFTLMLPGT</sequence>
<comment type="caution">
    <text evidence="2">The sequence shown here is derived from an EMBL/GenBank/DDBJ whole genome shotgun (WGS) entry which is preliminary data.</text>
</comment>
<keyword evidence="3" id="KW-1185">Reference proteome</keyword>
<evidence type="ECO:0000313" key="2">
    <source>
        <dbReference type="EMBL" id="KAG2307136.1"/>
    </source>
</evidence>
<organism evidence="2 3">
    <name type="scientific">Brassica carinata</name>
    <name type="common">Ethiopian mustard</name>
    <name type="synonym">Abyssinian cabbage</name>
    <dbReference type="NCBI Taxonomy" id="52824"/>
    <lineage>
        <taxon>Eukaryota</taxon>
        <taxon>Viridiplantae</taxon>
        <taxon>Streptophyta</taxon>
        <taxon>Embryophyta</taxon>
        <taxon>Tracheophyta</taxon>
        <taxon>Spermatophyta</taxon>
        <taxon>Magnoliopsida</taxon>
        <taxon>eudicotyledons</taxon>
        <taxon>Gunneridae</taxon>
        <taxon>Pentapetalae</taxon>
        <taxon>rosids</taxon>
        <taxon>malvids</taxon>
        <taxon>Brassicales</taxon>
        <taxon>Brassicaceae</taxon>
        <taxon>Brassiceae</taxon>
        <taxon>Brassica</taxon>
    </lineage>
</organism>
<evidence type="ECO:0000256" key="1">
    <source>
        <dbReference type="SAM" id="MobiDB-lite"/>
    </source>
</evidence>
<accession>A0A8X7SII4</accession>